<dbReference type="EMBL" id="NSKB01000001">
    <property type="protein sequence ID" value="PAU79213.1"/>
    <property type="molecule type" value="Genomic_DNA"/>
</dbReference>
<name>A0A2A2F3W2_9GAMM</name>
<evidence type="ECO:0000313" key="3">
    <source>
        <dbReference type="Proteomes" id="UP000217771"/>
    </source>
</evidence>
<protein>
    <submittedName>
        <fullName evidence="2">Uncharacterized protein</fullName>
    </submittedName>
</protein>
<evidence type="ECO:0000313" key="2">
    <source>
        <dbReference type="EMBL" id="PAU79213.1"/>
    </source>
</evidence>
<gene>
    <name evidence="2" type="ORF">CK498_02260</name>
</gene>
<reference evidence="2 3" key="1">
    <citation type="submission" date="2017-08" db="EMBL/GenBank/DDBJ databases">
        <title>Halomonas alkalisoli sp. nov., isolated from saline alkaline soil.</title>
        <authorList>
            <person name="Wang D."/>
            <person name="Zhang G."/>
        </authorList>
    </citation>
    <scope>NUCLEOTIDE SEQUENCE [LARGE SCALE GENOMIC DNA]</scope>
    <source>
        <strain evidence="2 3">WRN001</strain>
    </source>
</reference>
<sequence length="108" mass="12020">MHIGSKSEIAATVGAQARSRQPGDIERALAARVFGAVDDEAGQLLTTGCEPVEETEPLTLERLTEMVDRLRLRNQSESPFPPSHPLHGAWEITERRRRDWLMAVDPSC</sequence>
<comment type="caution">
    <text evidence="2">The sequence shown here is derived from an EMBL/GenBank/DDBJ whole genome shotgun (WGS) entry which is preliminary data.</text>
</comment>
<dbReference type="Proteomes" id="UP000217771">
    <property type="component" value="Unassembled WGS sequence"/>
</dbReference>
<feature type="region of interest" description="Disordered" evidence="1">
    <location>
        <begin position="1"/>
        <end position="22"/>
    </location>
</feature>
<proteinExistence type="predicted"/>
<keyword evidence="3" id="KW-1185">Reference proteome</keyword>
<dbReference type="AlphaFoldDB" id="A0A2A2F3W2"/>
<evidence type="ECO:0000256" key="1">
    <source>
        <dbReference type="SAM" id="MobiDB-lite"/>
    </source>
</evidence>
<organism evidence="2 3">
    <name type="scientific">Halomonas salipaludis</name>
    <dbReference type="NCBI Taxonomy" id="2032625"/>
    <lineage>
        <taxon>Bacteria</taxon>
        <taxon>Pseudomonadati</taxon>
        <taxon>Pseudomonadota</taxon>
        <taxon>Gammaproteobacteria</taxon>
        <taxon>Oceanospirillales</taxon>
        <taxon>Halomonadaceae</taxon>
        <taxon>Halomonas</taxon>
    </lineage>
</organism>
<dbReference type="RefSeq" id="WP_095619226.1">
    <property type="nucleotide sequence ID" value="NZ_NSKB01000001.1"/>
</dbReference>
<accession>A0A2A2F3W2</accession>